<proteinExistence type="predicted"/>
<evidence type="ECO:0000313" key="2">
    <source>
        <dbReference type="EMBL" id="KUK83261.1"/>
    </source>
</evidence>
<organism evidence="2 3">
    <name type="scientific">Pelotomaculum thermopropionicum</name>
    <dbReference type="NCBI Taxonomy" id="110500"/>
    <lineage>
        <taxon>Bacteria</taxon>
        <taxon>Bacillati</taxon>
        <taxon>Bacillota</taxon>
        <taxon>Clostridia</taxon>
        <taxon>Eubacteriales</taxon>
        <taxon>Desulfotomaculaceae</taxon>
        <taxon>Pelotomaculum</taxon>
    </lineage>
</organism>
<feature type="region of interest" description="Disordered" evidence="1">
    <location>
        <begin position="1"/>
        <end position="31"/>
    </location>
</feature>
<name>A0A124FZ55_9FIRM</name>
<feature type="compositionally biased region" description="Basic and acidic residues" evidence="1">
    <location>
        <begin position="1"/>
        <end position="13"/>
    </location>
</feature>
<evidence type="ECO:0000313" key="3">
    <source>
        <dbReference type="Proteomes" id="UP000054705"/>
    </source>
</evidence>
<evidence type="ECO:0000256" key="1">
    <source>
        <dbReference type="SAM" id="MobiDB-lite"/>
    </source>
</evidence>
<sequence length="53" mass="6040">MSEWRNRQTRTFEGRVGNRAGSSPASDTKTLDFKGCRKKPTAFIYLKTCEPNT</sequence>
<protein>
    <submittedName>
        <fullName evidence="2">Uncharacterized protein</fullName>
    </submittedName>
</protein>
<reference evidence="3" key="1">
    <citation type="journal article" date="2015" name="MBio">
        <title>Genome-Resolved Metagenomic Analysis Reveals Roles for Candidate Phyla and Other Microbial Community Members in Biogeochemical Transformations in Oil Reservoirs.</title>
        <authorList>
            <person name="Hu P."/>
            <person name="Tom L."/>
            <person name="Singh A."/>
            <person name="Thomas B.C."/>
            <person name="Baker B.J."/>
            <person name="Piceno Y.M."/>
            <person name="Andersen G.L."/>
            <person name="Banfield J.F."/>
        </authorList>
    </citation>
    <scope>NUCLEOTIDE SEQUENCE [LARGE SCALE GENOMIC DNA]</scope>
</reference>
<comment type="caution">
    <text evidence="2">The sequence shown here is derived from an EMBL/GenBank/DDBJ whole genome shotgun (WGS) entry which is preliminary data.</text>
</comment>
<dbReference type="AlphaFoldDB" id="A0A124FZ55"/>
<accession>A0A124FZ55</accession>
<dbReference type="Proteomes" id="UP000054705">
    <property type="component" value="Unassembled WGS sequence"/>
</dbReference>
<dbReference type="EMBL" id="LGGS01000039">
    <property type="protein sequence ID" value="KUK83261.1"/>
    <property type="molecule type" value="Genomic_DNA"/>
</dbReference>
<gene>
    <name evidence="2" type="ORF">XD97_0227</name>
</gene>